<comment type="caution">
    <text evidence="1">The sequence shown here is derived from an EMBL/GenBank/DDBJ whole genome shotgun (WGS) entry which is preliminary data.</text>
</comment>
<evidence type="ECO:0000313" key="1">
    <source>
        <dbReference type="EMBL" id="KAJ9089358.1"/>
    </source>
</evidence>
<evidence type="ECO:0000313" key="2">
    <source>
        <dbReference type="Proteomes" id="UP001165960"/>
    </source>
</evidence>
<organism evidence="1 2">
    <name type="scientific">Entomophthora muscae</name>
    <dbReference type="NCBI Taxonomy" id="34485"/>
    <lineage>
        <taxon>Eukaryota</taxon>
        <taxon>Fungi</taxon>
        <taxon>Fungi incertae sedis</taxon>
        <taxon>Zoopagomycota</taxon>
        <taxon>Entomophthoromycotina</taxon>
        <taxon>Entomophthoromycetes</taxon>
        <taxon>Entomophthorales</taxon>
        <taxon>Entomophthoraceae</taxon>
        <taxon>Entomophthora</taxon>
    </lineage>
</organism>
<reference evidence="1" key="1">
    <citation type="submission" date="2022-04" db="EMBL/GenBank/DDBJ databases">
        <title>Genome of the entomopathogenic fungus Entomophthora muscae.</title>
        <authorList>
            <person name="Elya C."/>
            <person name="Lovett B.R."/>
            <person name="Lee E."/>
            <person name="Macias A.M."/>
            <person name="Hajek A.E."/>
            <person name="De Bivort B.L."/>
            <person name="Kasson M.T."/>
            <person name="De Fine Licht H.H."/>
            <person name="Stajich J.E."/>
        </authorList>
    </citation>
    <scope>NUCLEOTIDE SEQUENCE</scope>
    <source>
        <strain evidence="1">Berkeley</strain>
    </source>
</reference>
<dbReference type="Proteomes" id="UP001165960">
    <property type="component" value="Unassembled WGS sequence"/>
</dbReference>
<accession>A0ACC2UR93</accession>
<gene>
    <name evidence="1" type="ORF">DSO57_1013731</name>
</gene>
<keyword evidence="2" id="KW-1185">Reference proteome</keyword>
<dbReference type="EMBL" id="QTSX02000051">
    <property type="protein sequence ID" value="KAJ9089358.1"/>
    <property type="molecule type" value="Genomic_DNA"/>
</dbReference>
<sequence>MESGEIVNLVLNFVSIVLGLVTVVLVARLECGELSGRASVQFTLVIGLVDVFKSSSIILMSFWKPEGRSCQMVGFFVAFGILAHIFLNGALGLNLYLMFVKERGFSVDWLKYYICVALGTAFLLSVALLVLGMYPWKVDDSYCELRDLRSVWDFVAMWMFFMGWILLVCVFNFVVVCLSLYKLWTCQFEHACQSLVLRV</sequence>
<name>A0ACC2UR93_9FUNG</name>
<proteinExistence type="predicted"/>
<protein>
    <submittedName>
        <fullName evidence="1">Uncharacterized protein</fullName>
    </submittedName>
</protein>